<feature type="transmembrane region" description="Helical" evidence="1">
    <location>
        <begin position="209"/>
        <end position="227"/>
    </location>
</feature>
<dbReference type="AlphaFoldDB" id="B9L2T7"/>
<dbReference type="Gene3D" id="3.60.10.10">
    <property type="entry name" value="Endonuclease/exonuclease/phosphatase"/>
    <property type="match status" value="1"/>
</dbReference>
<dbReference type="KEGG" id="tro:trd_1980"/>
<dbReference type="InterPro" id="IPR005135">
    <property type="entry name" value="Endo/exonuclease/phosphatase"/>
</dbReference>
<feature type="transmembrane region" description="Helical" evidence="1">
    <location>
        <begin position="292"/>
        <end position="311"/>
    </location>
</feature>
<feature type="domain" description="Endonuclease/exonuclease/phosphatase" evidence="2">
    <location>
        <begin position="386"/>
        <end position="598"/>
    </location>
</feature>
<evidence type="ECO:0000313" key="4">
    <source>
        <dbReference type="Proteomes" id="UP000000447"/>
    </source>
</evidence>
<dbReference type="GO" id="GO:0006506">
    <property type="term" value="P:GPI anchor biosynthetic process"/>
    <property type="evidence" value="ECO:0007669"/>
    <property type="project" value="TreeGrafter"/>
</dbReference>
<accession>B9L2T7</accession>
<feature type="transmembrane region" description="Helical" evidence="1">
    <location>
        <begin position="317"/>
        <end position="333"/>
    </location>
</feature>
<dbReference type="EMBL" id="CP001275">
    <property type="protein sequence ID" value="ACM05811.1"/>
    <property type="molecule type" value="Genomic_DNA"/>
</dbReference>
<gene>
    <name evidence="3" type="ordered locus">trd_1980</name>
</gene>
<keyword evidence="3" id="KW-0540">Nuclease</keyword>
<feature type="transmembrane region" description="Helical" evidence="1">
    <location>
        <begin position="258"/>
        <end position="280"/>
    </location>
</feature>
<feature type="transmembrane region" description="Helical" evidence="1">
    <location>
        <begin position="345"/>
        <end position="367"/>
    </location>
</feature>
<proteinExistence type="predicted"/>
<dbReference type="eggNOG" id="COG3568">
    <property type="taxonomic scope" value="Bacteria"/>
</dbReference>
<keyword evidence="4" id="KW-1185">Reference proteome</keyword>
<evidence type="ECO:0000313" key="3">
    <source>
        <dbReference type="EMBL" id="ACM05811.1"/>
    </source>
</evidence>
<keyword evidence="3" id="KW-0269">Exonuclease</keyword>
<keyword evidence="3" id="KW-0378">Hydrolase</keyword>
<dbReference type="STRING" id="309801.trd_1980"/>
<reference evidence="3 4" key="1">
    <citation type="journal article" date="2009" name="PLoS ONE">
        <title>Complete genome sequence of the aerobic CO-oxidizing thermophile Thermomicrobium roseum.</title>
        <authorList>
            <person name="Wu D."/>
            <person name="Raymond J."/>
            <person name="Wu M."/>
            <person name="Chatterji S."/>
            <person name="Ren Q."/>
            <person name="Graham J.E."/>
            <person name="Bryant D.A."/>
            <person name="Robb F."/>
            <person name="Colman A."/>
            <person name="Tallon L.J."/>
            <person name="Badger J.H."/>
            <person name="Madupu R."/>
            <person name="Ward N.L."/>
            <person name="Eisen J.A."/>
        </authorList>
    </citation>
    <scope>NUCLEOTIDE SEQUENCE [LARGE SCALE GENOMIC DNA]</scope>
    <source>
        <strain evidence="4">ATCC 27502 / DSM 5159 / P-2</strain>
    </source>
</reference>
<keyword evidence="1" id="KW-1133">Transmembrane helix</keyword>
<feature type="transmembrane region" description="Helical" evidence="1">
    <location>
        <begin position="146"/>
        <end position="167"/>
    </location>
</feature>
<keyword evidence="1" id="KW-0812">Transmembrane</keyword>
<organism evidence="3 4">
    <name type="scientific">Thermomicrobium roseum (strain ATCC 27502 / DSM 5159 / P-2)</name>
    <dbReference type="NCBI Taxonomy" id="309801"/>
    <lineage>
        <taxon>Bacteria</taxon>
        <taxon>Pseudomonadati</taxon>
        <taxon>Thermomicrobiota</taxon>
        <taxon>Thermomicrobia</taxon>
        <taxon>Thermomicrobiales</taxon>
        <taxon>Thermomicrobiaceae</taxon>
        <taxon>Thermomicrobium</taxon>
    </lineage>
</organism>
<dbReference type="InterPro" id="IPR036691">
    <property type="entry name" value="Endo/exonu/phosph_ase_sf"/>
</dbReference>
<dbReference type="GO" id="GO:0004527">
    <property type="term" value="F:exonuclease activity"/>
    <property type="evidence" value="ECO:0007669"/>
    <property type="project" value="UniProtKB-KW"/>
</dbReference>
<evidence type="ECO:0000256" key="1">
    <source>
        <dbReference type="SAM" id="Phobius"/>
    </source>
</evidence>
<dbReference type="GO" id="GO:0004519">
    <property type="term" value="F:endonuclease activity"/>
    <property type="evidence" value="ECO:0007669"/>
    <property type="project" value="UniProtKB-KW"/>
</dbReference>
<feature type="transmembrane region" description="Helical" evidence="1">
    <location>
        <begin position="115"/>
        <end position="134"/>
    </location>
</feature>
<dbReference type="OrthoDB" id="155529at2"/>
<dbReference type="SUPFAM" id="SSF56219">
    <property type="entry name" value="DNase I-like"/>
    <property type="match status" value="1"/>
</dbReference>
<dbReference type="Proteomes" id="UP000000447">
    <property type="component" value="Chromosome"/>
</dbReference>
<dbReference type="HOGENOM" id="CLU_410892_0_0_0"/>
<feature type="transmembrane region" description="Helical" evidence="1">
    <location>
        <begin position="6"/>
        <end position="28"/>
    </location>
</feature>
<name>B9L2T7_THERP</name>
<feature type="transmembrane region" description="Helical" evidence="1">
    <location>
        <begin position="179"/>
        <end position="203"/>
    </location>
</feature>
<protein>
    <submittedName>
        <fullName evidence="3">Putative endonuclease/exonuclease/phosphatase family protein</fullName>
    </submittedName>
</protein>
<evidence type="ECO:0000259" key="2">
    <source>
        <dbReference type="Pfam" id="PF03372"/>
    </source>
</evidence>
<feature type="transmembrane region" description="Helical" evidence="1">
    <location>
        <begin position="40"/>
        <end position="60"/>
    </location>
</feature>
<dbReference type="InterPro" id="IPR051916">
    <property type="entry name" value="GPI-anchor_lipid_remodeler"/>
</dbReference>
<sequence length="608" mass="64542">MASDVTWWAGLAVALAVVLGLQVTRVFVSDLVFVVDQSRRLVLLGLIAIVFASPVLAPLVGRLSGGRLLPVATVLLVATRAGLQFVDWPLARLILAAVGFAAVNWMLIPLLRWRARAGLGILAGAGLDLALRTARTTIDLPWNPGLGSHLATAGLLVLLLVAVVLVVADRGPVEPRGALGFFAFGPALGLFHLLTGNIGFAIVHTGWPLAAASALLGFALLVGLASFPLAGRHWLGWVLTALLGAGGCWLAWDDGWRAAIGIAAAALAWTVLTGVVALGGRPLRVPASVLRIASALALGNLLQVALLFRYYTATGDHSIVLALFGLVALFAALEWPRAWPAGTVALLPHITLLVVGPLAGALVWQLLTTRVQEPVPRAGGNDLLVVTYNIQSGYDRQHRWDLEATAQAIERLQPDIVLLQEVSRGWLVTSSADQLTWLSRRLGMQAAWGPASDDGLWGNAVLSHGQPLEIRTTRFRVTENLQRGAVAVRLAPHTGSLWVASTHLDDPRQAVTVRLAQIEELLVFLQPLRPLVLGGDFNAEPGSPELIRLSESGLIDAAAAVGATDPTSADDRRIDYLFITDELRPLAGSVPPISASDHRPVVVRLALP</sequence>
<feature type="transmembrane region" description="Helical" evidence="1">
    <location>
        <begin position="234"/>
        <end position="252"/>
    </location>
</feature>
<dbReference type="GO" id="GO:0016020">
    <property type="term" value="C:membrane"/>
    <property type="evidence" value="ECO:0007669"/>
    <property type="project" value="GOC"/>
</dbReference>
<feature type="transmembrane region" description="Helical" evidence="1">
    <location>
        <begin position="90"/>
        <end position="108"/>
    </location>
</feature>
<keyword evidence="1" id="KW-0472">Membrane</keyword>
<dbReference type="RefSeq" id="WP_015922921.1">
    <property type="nucleotide sequence ID" value="NC_011959.1"/>
</dbReference>
<dbReference type="PANTHER" id="PTHR14859:SF1">
    <property type="entry name" value="PGAP2-INTERACTING PROTEIN"/>
    <property type="match status" value="1"/>
</dbReference>
<keyword evidence="3" id="KW-0255">Endonuclease</keyword>
<dbReference type="Pfam" id="PF03372">
    <property type="entry name" value="Exo_endo_phos"/>
    <property type="match status" value="1"/>
</dbReference>
<dbReference type="PANTHER" id="PTHR14859">
    <property type="entry name" value="CALCOFLUOR WHITE HYPERSENSITIVE PROTEIN PRECURSOR"/>
    <property type="match status" value="1"/>
</dbReference>